<comment type="subcellular location">
    <subcellularLocation>
        <location evidence="1">Cell envelope</location>
    </subcellularLocation>
</comment>
<evidence type="ECO:0000256" key="2">
    <source>
        <dbReference type="ARBA" id="ARBA00022729"/>
    </source>
</evidence>
<sequence>MKKYILPFALLGFLAACDSDDEEPTVETITNQAVVNNYADIVLANYDDAIKTAKDLQTKVNAFVAAPSAQGLTDCKNAWLAARVPYLQTEAFRFYDGPIDGTDDNFEGLINAWPLDEAYIDYVVDSAKITPLQNVGVINDLTGYPTITEATILADNGKEGDTDVRVGYHAIEFLLWGQDFYADSPGKRPYTDYLTTGGTAKNQARRGTYLKIVTDLLVKDLESVKAQWETTGTYRKDFTAAANVDKSLASLIMGIGKLTKGELSGERMTVIMESKEQEDEHSCFSDNTHNDYIYDEVGIYNVYIGKYTRTDGTVVDGPGVDDLVKAKNAAANTDMIAKLDAATAAIKAIPPPIDQAVKKNQDAFKTAINALRVQADQLTVAANAIGLNVTIPESN</sequence>
<accession>A0A5R9L460</accession>
<evidence type="ECO:0000256" key="1">
    <source>
        <dbReference type="ARBA" id="ARBA00004196"/>
    </source>
</evidence>
<dbReference type="OrthoDB" id="9764688at2"/>
<reference evidence="4 5" key="1">
    <citation type="submission" date="2019-05" db="EMBL/GenBank/DDBJ databases">
        <authorList>
            <person name="Qu J.-H."/>
        </authorList>
    </citation>
    <scope>NUCLEOTIDE SEQUENCE [LARGE SCALE GENOMIC DNA]</scope>
    <source>
        <strain evidence="4 5">T17</strain>
    </source>
</reference>
<dbReference type="GO" id="GO:0030313">
    <property type="term" value="C:cell envelope"/>
    <property type="evidence" value="ECO:0007669"/>
    <property type="project" value="UniProtKB-SubCell"/>
</dbReference>
<dbReference type="InterPro" id="IPR038352">
    <property type="entry name" value="Imelysin_sf"/>
</dbReference>
<dbReference type="EMBL" id="VCEJ01000002">
    <property type="protein sequence ID" value="TLV03191.1"/>
    <property type="molecule type" value="Genomic_DNA"/>
</dbReference>
<name>A0A5R9L460_9BACT</name>
<dbReference type="AlphaFoldDB" id="A0A5R9L460"/>
<dbReference type="Gene3D" id="1.20.1420.20">
    <property type="entry name" value="M75 peptidase, HXXE motif"/>
    <property type="match status" value="1"/>
</dbReference>
<dbReference type="InterPro" id="IPR018976">
    <property type="entry name" value="Imelysin-like"/>
</dbReference>
<dbReference type="PROSITE" id="PS51257">
    <property type="entry name" value="PROKAR_LIPOPROTEIN"/>
    <property type="match status" value="1"/>
</dbReference>
<dbReference type="RefSeq" id="WP_138364398.1">
    <property type="nucleotide sequence ID" value="NZ_VCEJ01000002.1"/>
</dbReference>
<dbReference type="Pfam" id="PF09375">
    <property type="entry name" value="Peptidase_M75"/>
    <property type="match status" value="1"/>
</dbReference>
<evidence type="ECO:0000259" key="3">
    <source>
        <dbReference type="Pfam" id="PF09375"/>
    </source>
</evidence>
<comment type="caution">
    <text evidence="4">The sequence shown here is derived from an EMBL/GenBank/DDBJ whole genome shotgun (WGS) entry which is preliminary data.</text>
</comment>
<gene>
    <name evidence="4" type="ORF">FEN17_06150</name>
</gene>
<evidence type="ECO:0000313" key="5">
    <source>
        <dbReference type="Proteomes" id="UP000306402"/>
    </source>
</evidence>
<feature type="domain" description="Imelysin-like" evidence="3">
    <location>
        <begin position="43"/>
        <end position="378"/>
    </location>
</feature>
<keyword evidence="2" id="KW-0732">Signal</keyword>
<dbReference type="CDD" id="cd14657">
    <property type="entry name" value="Imelysin_IrpA-like"/>
    <property type="match status" value="1"/>
</dbReference>
<evidence type="ECO:0000313" key="4">
    <source>
        <dbReference type="EMBL" id="TLV03191.1"/>
    </source>
</evidence>
<organism evidence="4 5">
    <name type="scientific">Dyadobacter luticola</name>
    <dbReference type="NCBI Taxonomy" id="1979387"/>
    <lineage>
        <taxon>Bacteria</taxon>
        <taxon>Pseudomonadati</taxon>
        <taxon>Bacteroidota</taxon>
        <taxon>Cytophagia</taxon>
        <taxon>Cytophagales</taxon>
        <taxon>Spirosomataceae</taxon>
        <taxon>Dyadobacter</taxon>
    </lineage>
</organism>
<protein>
    <submittedName>
        <fullName evidence="4">Iron-regulated protein</fullName>
    </submittedName>
</protein>
<proteinExistence type="predicted"/>
<dbReference type="Proteomes" id="UP000306402">
    <property type="component" value="Unassembled WGS sequence"/>
</dbReference>
<keyword evidence="5" id="KW-1185">Reference proteome</keyword>